<protein>
    <submittedName>
        <fullName evidence="1">Flp family type IVb pilin</fullName>
    </submittedName>
</protein>
<proteinExistence type="predicted"/>
<accession>A0ABY9TG41</accession>
<sequence length="65" mass="6815">MRNLKNLFSEFIEDESGLTAVEYAVAGALVVGSMVVAFDQLGTSAENKITAICNAVDADNSGECN</sequence>
<evidence type="ECO:0000313" key="1">
    <source>
        <dbReference type="EMBL" id="WNC67661.1"/>
    </source>
</evidence>
<gene>
    <name evidence="1" type="ORF">RI845_14185</name>
</gene>
<dbReference type="RefSeq" id="WP_348386820.1">
    <property type="nucleotide sequence ID" value="NZ_CP134146.1"/>
</dbReference>
<evidence type="ECO:0000313" key="2">
    <source>
        <dbReference type="Proteomes" id="UP001248581"/>
    </source>
</evidence>
<dbReference type="Proteomes" id="UP001248581">
    <property type="component" value="Chromosome"/>
</dbReference>
<reference evidence="2" key="1">
    <citation type="submission" date="2023-09" db="EMBL/GenBank/DDBJ databases">
        <authorList>
            <person name="Li S."/>
            <person name="Li X."/>
            <person name="Zhang C."/>
            <person name="Zhao Z."/>
        </authorList>
    </citation>
    <scope>NUCLEOTIDE SEQUENCE [LARGE SCALE GENOMIC DNA]</scope>
    <source>
        <strain evidence="2">SQ345</strain>
    </source>
</reference>
<name>A0ABY9TG41_9GAMM</name>
<keyword evidence="2" id="KW-1185">Reference proteome</keyword>
<organism evidence="1 2">
    <name type="scientific">Thalassotalea nanhaiensis</name>
    <dbReference type="NCBI Taxonomy" id="3065648"/>
    <lineage>
        <taxon>Bacteria</taxon>
        <taxon>Pseudomonadati</taxon>
        <taxon>Pseudomonadota</taxon>
        <taxon>Gammaproteobacteria</taxon>
        <taxon>Alteromonadales</taxon>
        <taxon>Colwelliaceae</taxon>
        <taxon>Thalassotalea</taxon>
    </lineage>
</organism>
<dbReference type="EMBL" id="CP134146">
    <property type="protein sequence ID" value="WNC67661.1"/>
    <property type="molecule type" value="Genomic_DNA"/>
</dbReference>